<dbReference type="Pfam" id="PF08038">
    <property type="entry name" value="Tom7"/>
    <property type="match status" value="1"/>
</dbReference>
<evidence type="ECO:0000256" key="12">
    <source>
        <dbReference type="ARBA" id="ARBA00023128"/>
    </source>
</evidence>
<keyword evidence="12" id="KW-0496">Mitochondrion</keyword>
<evidence type="ECO:0000313" key="16">
    <source>
        <dbReference type="EMBL" id="KAG9250860.1"/>
    </source>
</evidence>
<dbReference type="InterPro" id="IPR012621">
    <property type="entry name" value="Tom7"/>
</dbReference>
<evidence type="ECO:0000256" key="9">
    <source>
        <dbReference type="ARBA" id="ARBA00022792"/>
    </source>
</evidence>
<dbReference type="EMBL" id="MU251272">
    <property type="protein sequence ID" value="KAG9250860.1"/>
    <property type="molecule type" value="Genomic_DNA"/>
</dbReference>
<feature type="repeat" description="Solcar" evidence="14">
    <location>
        <begin position="189"/>
        <end position="276"/>
    </location>
</feature>
<evidence type="ECO:0000256" key="3">
    <source>
        <dbReference type="ARBA" id="ARBA00006375"/>
    </source>
</evidence>
<reference evidence="16" key="1">
    <citation type="journal article" date="2021" name="IMA Fungus">
        <title>Genomic characterization of three marine fungi, including Emericellopsis atlantica sp. nov. with signatures of a generalist lifestyle and marine biomass degradation.</title>
        <authorList>
            <person name="Hagestad O.C."/>
            <person name="Hou L."/>
            <person name="Andersen J.H."/>
            <person name="Hansen E.H."/>
            <person name="Altermark B."/>
            <person name="Li C."/>
            <person name="Kuhnert E."/>
            <person name="Cox R.J."/>
            <person name="Crous P.W."/>
            <person name="Spatafora J.W."/>
            <person name="Lail K."/>
            <person name="Amirebrahimi M."/>
            <person name="Lipzen A."/>
            <person name="Pangilinan J."/>
            <person name="Andreopoulos W."/>
            <person name="Hayes R.D."/>
            <person name="Ng V."/>
            <person name="Grigoriev I.V."/>
            <person name="Jackson S.A."/>
            <person name="Sutton T.D.S."/>
            <person name="Dobson A.D.W."/>
            <person name="Rama T."/>
        </authorList>
    </citation>
    <scope>NUCLEOTIDE SEQUENCE</scope>
    <source>
        <strain evidence="16">TS7</strain>
    </source>
</reference>
<evidence type="ECO:0000256" key="7">
    <source>
        <dbReference type="ARBA" id="ARBA00022737"/>
    </source>
</evidence>
<gene>
    <name evidence="16" type="ORF">F5Z01DRAFT_628442</name>
</gene>
<proteinExistence type="inferred from homology"/>
<evidence type="ECO:0000256" key="10">
    <source>
        <dbReference type="ARBA" id="ARBA00022927"/>
    </source>
</evidence>
<keyword evidence="17" id="KW-1185">Reference proteome</keyword>
<dbReference type="PANTHER" id="PTHR45683">
    <property type="entry name" value="MITOCHONDRIAL NICOTINAMIDE ADENINE DINUCLEOTIDE TRANSPORTER 1-RELATED-RELATED"/>
    <property type="match status" value="1"/>
</dbReference>
<comment type="similarity">
    <text evidence="4">Belongs to the Tom7 family.</text>
</comment>
<comment type="similarity">
    <text evidence="3 15">Belongs to the mitochondrial carrier (TC 2.A.29) family.</text>
</comment>
<sequence length="382" mass="41698">MFALSEETKERIAKVIDISRVAIHYGYLPLVLYLGYTRSNPRPSPTSHDSSASQTRLPFCSSTSVEHVNDLSYSARMPSPSHHHGGLSPAVVESIAGLSAGAVSTLVVHPLDIVKTRMQSTRSAGPTERISMLAMVRSITSSGNPLLASLYRGLTPNLVGNATSWASFFFFKSRVETALSTFRPPGSKPSVGEYLLAPALAGAATTALTNPVWVIKTRMLSSDKGAEGAYPSMSAGIRTIWQREGVKGFYRGLGVSLIGVSHGAVQFAVYEPAKRLYATAQLAEGERMPTEVTMFLSSAAKLVAGAVTYPYQVLRSRLQNYQAEERFGKGFRGVVRKTWREEGVRGFYRGLVPGVVRVMPATWVTFLVYENVKHYLPRWIDG</sequence>
<evidence type="ECO:0000256" key="15">
    <source>
        <dbReference type="RuleBase" id="RU000488"/>
    </source>
</evidence>
<evidence type="ECO:0000256" key="6">
    <source>
        <dbReference type="ARBA" id="ARBA00022692"/>
    </source>
</evidence>
<dbReference type="SUPFAM" id="SSF103506">
    <property type="entry name" value="Mitochondrial carrier"/>
    <property type="match status" value="1"/>
</dbReference>
<dbReference type="Gene3D" id="1.50.40.10">
    <property type="entry name" value="Mitochondrial carrier domain"/>
    <property type="match status" value="1"/>
</dbReference>
<keyword evidence="9" id="KW-0999">Mitochondrion inner membrane</keyword>
<dbReference type="GO" id="GO:0005743">
    <property type="term" value="C:mitochondrial inner membrane"/>
    <property type="evidence" value="ECO:0007669"/>
    <property type="project" value="UniProtKB-SubCell"/>
</dbReference>
<protein>
    <submittedName>
        <fullName evidence="16">Mitochondrial carrier domain-containing protein</fullName>
    </submittedName>
</protein>
<dbReference type="InterPro" id="IPR002067">
    <property type="entry name" value="MCP"/>
</dbReference>
<name>A0A9P8CLC4_9HYPO</name>
<evidence type="ECO:0000256" key="4">
    <source>
        <dbReference type="ARBA" id="ARBA00010917"/>
    </source>
</evidence>
<dbReference type="GeneID" id="70292506"/>
<evidence type="ECO:0000256" key="8">
    <source>
        <dbReference type="ARBA" id="ARBA00022787"/>
    </source>
</evidence>
<keyword evidence="8" id="KW-1000">Mitochondrion outer membrane</keyword>
<keyword evidence="13 14" id="KW-0472">Membrane</keyword>
<dbReference type="PRINTS" id="PR00926">
    <property type="entry name" value="MITOCARRIER"/>
</dbReference>
<evidence type="ECO:0000256" key="1">
    <source>
        <dbReference type="ARBA" id="ARBA00004448"/>
    </source>
</evidence>
<evidence type="ECO:0000313" key="17">
    <source>
        <dbReference type="Proteomes" id="UP000887229"/>
    </source>
</evidence>
<evidence type="ECO:0000256" key="14">
    <source>
        <dbReference type="PROSITE-ProRule" id="PRU00282"/>
    </source>
</evidence>
<comment type="caution">
    <text evidence="16">The sequence shown here is derived from an EMBL/GenBank/DDBJ whole genome shotgun (WGS) entry which is preliminary data.</text>
</comment>
<organism evidence="16 17">
    <name type="scientific">Emericellopsis atlantica</name>
    <dbReference type="NCBI Taxonomy" id="2614577"/>
    <lineage>
        <taxon>Eukaryota</taxon>
        <taxon>Fungi</taxon>
        <taxon>Dikarya</taxon>
        <taxon>Ascomycota</taxon>
        <taxon>Pezizomycotina</taxon>
        <taxon>Sordariomycetes</taxon>
        <taxon>Hypocreomycetidae</taxon>
        <taxon>Hypocreales</taxon>
        <taxon>Bionectriaceae</taxon>
        <taxon>Emericellopsis</taxon>
    </lineage>
</organism>
<dbReference type="PROSITE" id="PS50920">
    <property type="entry name" value="SOLCAR"/>
    <property type="match status" value="3"/>
</dbReference>
<keyword evidence="11" id="KW-1133">Transmembrane helix</keyword>
<dbReference type="GO" id="GO:0030150">
    <property type="term" value="P:protein import into mitochondrial matrix"/>
    <property type="evidence" value="ECO:0007669"/>
    <property type="project" value="InterPro"/>
</dbReference>
<dbReference type="InterPro" id="IPR044712">
    <property type="entry name" value="SLC25A32-like"/>
</dbReference>
<dbReference type="RefSeq" id="XP_046114784.1">
    <property type="nucleotide sequence ID" value="XM_046261603.1"/>
</dbReference>
<evidence type="ECO:0000256" key="11">
    <source>
        <dbReference type="ARBA" id="ARBA00022989"/>
    </source>
</evidence>
<feature type="repeat" description="Solcar" evidence="14">
    <location>
        <begin position="292"/>
        <end position="375"/>
    </location>
</feature>
<dbReference type="GO" id="GO:0005742">
    <property type="term" value="C:mitochondrial outer membrane translocase complex"/>
    <property type="evidence" value="ECO:0007669"/>
    <property type="project" value="InterPro"/>
</dbReference>
<keyword evidence="6 14" id="KW-0812">Transmembrane</keyword>
<evidence type="ECO:0000256" key="2">
    <source>
        <dbReference type="ARBA" id="ARBA00004572"/>
    </source>
</evidence>
<comment type="subcellular location">
    <subcellularLocation>
        <location evidence="1">Mitochondrion inner membrane</location>
        <topology evidence="1">Multi-pass membrane protein</topology>
    </subcellularLocation>
    <subcellularLocation>
        <location evidence="2">Mitochondrion outer membrane</location>
        <topology evidence="2">Single-pass membrane protein</topology>
    </subcellularLocation>
</comment>
<accession>A0A9P8CLC4</accession>
<keyword evidence="5 15" id="KW-0813">Transport</keyword>
<dbReference type="Pfam" id="PF00153">
    <property type="entry name" value="Mito_carr"/>
    <property type="match status" value="3"/>
</dbReference>
<dbReference type="GO" id="GO:0015215">
    <property type="term" value="F:nucleotide transmembrane transporter activity"/>
    <property type="evidence" value="ECO:0007669"/>
    <property type="project" value="UniProtKB-ARBA"/>
</dbReference>
<evidence type="ECO:0000256" key="13">
    <source>
        <dbReference type="ARBA" id="ARBA00023136"/>
    </source>
</evidence>
<dbReference type="InterPro" id="IPR023395">
    <property type="entry name" value="MCP_dom_sf"/>
</dbReference>
<dbReference type="Proteomes" id="UP000887229">
    <property type="component" value="Unassembled WGS sequence"/>
</dbReference>
<keyword evidence="10" id="KW-0653">Protein transport</keyword>
<feature type="repeat" description="Solcar" evidence="14">
    <location>
        <begin position="88"/>
        <end position="178"/>
    </location>
</feature>
<evidence type="ECO:0000256" key="5">
    <source>
        <dbReference type="ARBA" id="ARBA00022448"/>
    </source>
</evidence>
<dbReference type="AlphaFoldDB" id="A0A9P8CLC4"/>
<keyword evidence="7" id="KW-0677">Repeat</keyword>
<dbReference type="InterPro" id="IPR018108">
    <property type="entry name" value="MCP_transmembrane"/>
</dbReference>
<dbReference type="OrthoDB" id="428293at2759"/>